<keyword evidence="3" id="KW-1185">Reference proteome</keyword>
<accession>A0A811QAU6</accession>
<dbReference type="AlphaFoldDB" id="A0A811QAU6"/>
<feature type="signal peptide" evidence="1">
    <location>
        <begin position="1"/>
        <end position="15"/>
    </location>
</feature>
<evidence type="ECO:0000313" key="3">
    <source>
        <dbReference type="Proteomes" id="UP000604825"/>
    </source>
</evidence>
<dbReference type="Proteomes" id="UP000604825">
    <property type="component" value="Unassembled WGS sequence"/>
</dbReference>
<keyword evidence="1" id="KW-0732">Signal</keyword>
<evidence type="ECO:0008006" key="4">
    <source>
        <dbReference type="Google" id="ProtNLM"/>
    </source>
</evidence>
<evidence type="ECO:0000313" key="2">
    <source>
        <dbReference type="EMBL" id="CAD6257828.1"/>
    </source>
</evidence>
<protein>
    <recommendedName>
        <fullName evidence="4">Secreted protein</fullName>
    </recommendedName>
</protein>
<comment type="caution">
    <text evidence="2">The sequence shown here is derived from an EMBL/GenBank/DDBJ whole genome shotgun (WGS) entry which is preliminary data.</text>
</comment>
<proteinExistence type="predicted"/>
<evidence type="ECO:0000256" key="1">
    <source>
        <dbReference type="SAM" id="SignalP"/>
    </source>
</evidence>
<feature type="chain" id="PRO_5032821928" description="Secreted protein" evidence="1">
    <location>
        <begin position="16"/>
        <end position="76"/>
    </location>
</feature>
<sequence length="76" mass="7966">MAVIGVILGVPATHAAMPVAVVISSLQFCPSTRTTSSNVTSFELCMLGANFGRIPPIAGLINLGFVEFSNVQRSEE</sequence>
<organism evidence="2 3">
    <name type="scientific">Miscanthus lutarioriparius</name>
    <dbReference type="NCBI Taxonomy" id="422564"/>
    <lineage>
        <taxon>Eukaryota</taxon>
        <taxon>Viridiplantae</taxon>
        <taxon>Streptophyta</taxon>
        <taxon>Embryophyta</taxon>
        <taxon>Tracheophyta</taxon>
        <taxon>Spermatophyta</taxon>
        <taxon>Magnoliopsida</taxon>
        <taxon>Liliopsida</taxon>
        <taxon>Poales</taxon>
        <taxon>Poaceae</taxon>
        <taxon>PACMAD clade</taxon>
        <taxon>Panicoideae</taxon>
        <taxon>Andropogonodae</taxon>
        <taxon>Andropogoneae</taxon>
        <taxon>Saccharinae</taxon>
        <taxon>Miscanthus</taxon>
    </lineage>
</organism>
<dbReference type="EMBL" id="CAJGYO010000010">
    <property type="protein sequence ID" value="CAD6257828.1"/>
    <property type="molecule type" value="Genomic_DNA"/>
</dbReference>
<name>A0A811QAU6_9POAL</name>
<reference evidence="2" key="1">
    <citation type="submission" date="2020-10" db="EMBL/GenBank/DDBJ databases">
        <authorList>
            <person name="Han B."/>
            <person name="Lu T."/>
            <person name="Zhao Q."/>
            <person name="Huang X."/>
            <person name="Zhao Y."/>
        </authorList>
    </citation>
    <scope>NUCLEOTIDE SEQUENCE</scope>
</reference>
<gene>
    <name evidence="2" type="ORF">NCGR_LOCUS41311</name>
</gene>